<dbReference type="GO" id="GO:0016853">
    <property type="term" value="F:isomerase activity"/>
    <property type="evidence" value="ECO:0007669"/>
    <property type="project" value="UniProtKB-KW"/>
</dbReference>
<dbReference type="Gene3D" id="3.90.226.10">
    <property type="entry name" value="2-enoyl-CoA Hydratase, Chain A, domain 1"/>
    <property type="match status" value="1"/>
</dbReference>
<proteinExistence type="inferred from homology"/>
<name>A0ABP8HKN8_9BURK</name>
<dbReference type="RefSeq" id="WP_345537647.1">
    <property type="nucleotide sequence ID" value="NZ_BAABGJ010000017.1"/>
</dbReference>
<organism evidence="4 5">
    <name type="scientific">Variovorax defluvii</name>
    <dbReference type="NCBI Taxonomy" id="913761"/>
    <lineage>
        <taxon>Bacteria</taxon>
        <taxon>Pseudomonadati</taxon>
        <taxon>Pseudomonadota</taxon>
        <taxon>Betaproteobacteria</taxon>
        <taxon>Burkholderiales</taxon>
        <taxon>Comamonadaceae</taxon>
        <taxon>Variovorax</taxon>
    </lineage>
</organism>
<protein>
    <submittedName>
        <fullName evidence="4">2-(1,2-epoxy-1,2-dihydrophenyl)acetyl-CoA isomerase PaaG</fullName>
    </submittedName>
</protein>
<dbReference type="Gene3D" id="1.10.12.10">
    <property type="entry name" value="Lyase 2-enoyl-coa Hydratase, Chain A, domain 2"/>
    <property type="match status" value="1"/>
</dbReference>
<keyword evidence="4" id="KW-0413">Isomerase</keyword>
<evidence type="ECO:0000313" key="4">
    <source>
        <dbReference type="EMBL" id="GAA4340501.1"/>
    </source>
</evidence>
<evidence type="ECO:0000313" key="5">
    <source>
        <dbReference type="Proteomes" id="UP001500975"/>
    </source>
</evidence>
<dbReference type="Pfam" id="PF00378">
    <property type="entry name" value="ECH_1"/>
    <property type="match status" value="1"/>
</dbReference>
<comment type="caution">
    <text evidence="4">The sequence shown here is derived from an EMBL/GenBank/DDBJ whole genome shotgun (WGS) entry which is preliminary data.</text>
</comment>
<evidence type="ECO:0000256" key="3">
    <source>
        <dbReference type="RuleBase" id="RU003707"/>
    </source>
</evidence>
<dbReference type="InterPro" id="IPR001753">
    <property type="entry name" value="Enoyl-CoA_hydra/iso"/>
</dbReference>
<dbReference type="InterPro" id="IPR014748">
    <property type="entry name" value="Enoyl-CoA_hydra_C"/>
</dbReference>
<reference evidence="5" key="1">
    <citation type="journal article" date="2019" name="Int. J. Syst. Evol. Microbiol.">
        <title>The Global Catalogue of Microorganisms (GCM) 10K type strain sequencing project: providing services to taxonomists for standard genome sequencing and annotation.</title>
        <authorList>
            <consortium name="The Broad Institute Genomics Platform"/>
            <consortium name="The Broad Institute Genome Sequencing Center for Infectious Disease"/>
            <person name="Wu L."/>
            <person name="Ma J."/>
        </authorList>
    </citation>
    <scope>NUCLEOTIDE SEQUENCE [LARGE SCALE GENOMIC DNA]</scope>
    <source>
        <strain evidence="5">JCM 17804</strain>
    </source>
</reference>
<evidence type="ECO:0000256" key="2">
    <source>
        <dbReference type="ARBA" id="ARBA00023239"/>
    </source>
</evidence>
<dbReference type="InterPro" id="IPR029045">
    <property type="entry name" value="ClpP/crotonase-like_dom_sf"/>
</dbReference>
<evidence type="ECO:0000256" key="1">
    <source>
        <dbReference type="ARBA" id="ARBA00005254"/>
    </source>
</evidence>
<dbReference type="SUPFAM" id="SSF52096">
    <property type="entry name" value="ClpP/crotonase"/>
    <property type="match status" value="1"/>
</dbReference>
<comment type="similarity">
    <text evidence="1 3">Belongs to the enoyl-CoA hydratase/isomerase family.</text>
</comment>
<accession>A0ABP8HKN8</accession>
<sequence length="264" mass="28843">MTNESVIFEREGNVAILKLNRPEVLNSLTREMHVRIREVLEEIESSTRYRALVITGSGRGFCAGADLSKIDMTPDEDLLDRIDPGKLLSEAYNPTVRLLKKLRVPTIAAVNGVAAGAGASLAILCDLIIADPKAYFVQSFSKIGMIPDAGATWSLVNRIGYGRAMGLCMTGKRLDANQAREWGLVWDVSDSCLPDSIRLATELASMPTRALAALRQVLSVACHQGMDDQLEIETRCQSDLGRSKDFIEGVTAFMEKRPAVFLGV</sequence>
<dbReference type="Proteomes" id="UP001500975">
    <property type="component" value="Unassembled WGS sequence"/>
</dbReference>
<dbReference type="PANTHER" id="PTHR11941:SF133">
    <property type="entry name" value="1,2-EPOXYPHENYLACETYL-COA ISOMERASE"/>
    <property type="match status" value="1"/>
</dbReference>
<dbReference type="EMBL" id="BAABGJ010000017">
    <property type="protein sequence ID" value="GAA4340501.1"/>
    <property type="molecule type" value="Genomic_DNA"/>
</dbReference>
<dbReference type="InterPro" id="IPR018376">
    <property type="entry name" value="Enoyl-CoA_hyd/isom_CS"/>
</dbReference>
<dbReference type="PROSITE" id="PS00166">
    <property type="entry name" value="ENOYL_COA_HYDRATASE"/>
    <property type="match status" value="1"/>
</dbReference>
<gene>
    <name evidence="4" type="primary">paaG_2</name>
    <name evidence="4" type="ORF">GCM10023165_20510</name>
</gene>
<keyword evidence="5" id="KW-1185">Reference proteome</keyword>
<dbReference type="CDD" id="cd06558">
    <property type="entry name" value="crotonase-like"/>
    <property type="match status" value="1"/>
</dbReference>
<keyword evidence="2" id="KW-0456">Lyase</keyword>
<dbReference type="PANTHER" id="PTHR11941">
    <property type="entry name" value="ENOYL-COA HYDRATASE-RELATED"/>
    <property type="match status" value="1"/>
</dbReference>